<evidence type="ECO:0000313" key="2">
    <source>
        <dbReference type="EMBL" id="ABT16411.1"/>
    </source>
</evidence>
<gene>
    <name evidence="2" type="primary">z277R</name>
    <name evidence="2" type="ORF">ATCV1_z277R</name>
</gene>
<reference evidence="2 3" key="1">
    <citation type="submission" date="2006-09" db="EMBL/GenBank/DDBJ databases">
        <title>Sequence and annotation of the 288-kb ATCV-1 virus that infects an endosymbiotic Chlorella strain of the heliozoon Acanthocystis turfacea.</title>
        <authorList>
            <person name="Fitzgerald L.A."/>
            <person name="Graves M.V."/>
            <person name="Li X."/>
            <person name="Pfitzner A.J.P."/>
            <person name="Hartigan J."/>
            <person name="Van Etten J.L."/>
        </authorList>
    </citation>
    <scope>NUCLEOTIDE SEQUENCE [LARGE SCALE GENOMIC DNA]</scope>
    <source>
        <strain evidence="2 3">ATCV-1</strain>
    </source>
</reference>
<dbReference type="EMBL" id="EF101928">
    <property type="protein sequence ID" value="ABT16411.1"/>
    <property type="molecule type" value="Genomic_DNA"/>
</dbReference>
<dbReference type="KEGG" id="vg:5470479"/>
<dbReference type="Proteomes" id="UP000202420">
    <property type="component" value="Segment"/>
</dbReference>
<protein>
    <submittedName>
        <fullName evidence="2">Uncharacterized protein z277R</fullName>
    </submittedName>
</protein>
<feature type="transmembrane region" description="Helical" evidence="1">
    <location>
        <begin position="28"/>
        <end position="50"/>
    </location>
</feature>
<keyword evidence="1" id="KW-1133">Transmembrane helix</keyword>
<keyword evidence="1" id="KW-0812">Transmembrane</keyword>
<accession>A7K8N7</accession>
<name>A7K8N7_9PHYC</name>
<dbReference type="GeneID" id="5470479"/>
<organism evidence="2 3">
    <name type="scientific">Chlorovirus heliozoae</name>
    <dbReference type="NCBI Taxonomy" id="322019"/>
    <lineage>
        <taxon>Viruses</taxon>
        <taxon>Varidnaviria</taxon>
        <taxon>Bamfordvirae</taxon>
        <taxon>Nucleocytoviricota</taxon>
        <taxon>Megaviricetes</taxon>
        <taxon>Algavirales</taxon>
        <taxon>Phycodnaviridae</taxon>
        <taxon>Chlorovirus</taxon>
    </lineage>
</organism>
<keyword evidence="3" id="KW-1185">Reference proteome</keyword>
<dbReference type="RefSeq" id="YP_001426758.1">
    <property type="nucleotide sequence ID" value="NC_008724.1"/>
</dbReference>
<evidence type="ECO:0000313" key="3">
    <source>
        <dbReference type="Proteomes" id="UP000202420"/>
    </source>
</evidence>
<sequence length="79" mass="8480">MSTYPLAFMHRAYSGRTFPVAWLLPGYMLHHLAGLDAVGFASVAAHMFILNSLAGVPVTMASHVARLAAYLEKGNGPHV</sequence>
<proteinExistence type="predicted"/>
<evidence type="ECO:0000256" key="1">
    <source>
        <dbReference type="SAM" id="Phobius"/>
    </source>
</evidence>
<keyword evidence="1" id="KW-0472">Membrane</keyword>